<protein>
    <submittedName>
        <fullName evidence="2">Uncharacterized protein</fullName>
    </submittedName>
</protein>
<sequence>MAVSHVKGDSGTGTTQPPGKPIRGSTHHDMMAQSKILAMDGCSCGGSDRHSPLVLRVAPRSAACCPPPIAQHRKRQLTASLLHHQGSTSAAPWRSGEGLAEAALASTMPDGPRLVNCCVLGFSLTAFHSRANHGDICILGDREPANGLIPALFCIIILKHFGLQRRSGDQSAQQVCTSESGRWGVCNLSSQLQPGSADSARSGT</sequence>
<dbReference type="EMBL" id="JBBPHU010000003">
    <property type="protein sequence ID" value="KAK7520095.1"/>
    <property type="molecule type" value="Genomic_DNA"/>
</dbReference>
<organism evidence="2 3">
    <name type="scientific">Phyllosticta citriasiana</name>
    <dbReference type="NCBI Taxonomy" id="595635"/>
    <lineage>
        <taxon>Eukaryota</taxon>
        <taxon>Fungi</taxon>
        <taxon>Dikarya</taxon>
        <taxon>Ascomycota</taxon>
        <taxon>Pezizomycotina</taxon>
        <taxon>Dothideomycetes</taxon>
        <taxon>Dothideomycetes incertae sedis</taxon>
        <taxon>Botryosphaeriales</taxon>
        <taxon>Phyllostictaceae</taxon>
        <taxon>Phyllosticta</taxon>
    </lineage>
</organism>
<evidence type="ECO:0000256" key="1">
    <source>
        <dbReference type="SAM" id="MobiDB-lite"/>
    </source>
</evidence>
<keyword evidence="3" id="KW-1185">Reference proteome</keyword>
<feature type="region of interest" description="Disordered" evidence="1">
    <location>
        <begin position="1"/>
        <end position="26"/>
    </location>
</feature>
<gene>
    <name evidence="2" type="ORF">IWZ03DRAFT_129595</name>
</gene>
<comment type="caution">
    <text evidence="2">The sequence shown here is derived from an EMBL/GenBank/DDBJ whole genome shotgun (WGS) entry which is preliminary data.</text>
</comment>
<evidence type="ECO:0000313" key="2">
    <source>
        <dbReference type="EMBL" id="KAK7520095.1"/>
    </source>
</evidence>
<dbReference type="Proteomes" id="UP001363622">
    <property type="component" value="Unassembled WGS sequence"/>
</dbReference>
<accession>A0ABR1KRB5</accession>
<proteinExistence type="predicted"/>
<evidence type="ECO:0000313" key="3">
    <source>
        <dbReference type="Proteomes" id="UP001363622"/>
    </source>
</evidence>
<name>A0ABR1KRB5_9PEZI</name>
<reference evidence="2 3" key="1">
    <citation type="submission" date="2024-04" db="EMBL/GenBank/DDBJ databases">
        <title>Phyllosticta paracitricarpa is synonymous to the EU quarantine fungus P. citricarpa based on phylogenomic analyses.</title>
        <authorList>
            <consortium name="Lawrence Berkeley National Laboratory"/>
            <person name="Van Ingen-Buijs V.A."/>
            <person name="Van Westerhoven A.C."/>
            <person name="Haridas S."/>
            <person name="Skiadas P."/>
            <person name="Martin F."/>
            <person name="Groenewald J.Z."/>
            <person name="Crous P.W."/>
            <person name="Seidl M.F."/>
        </authorList>
    </citation>
    <scope>NUCLEOTIDE SEQUENCE [LARGE SCALE GENOMIC DNA]</scope>
    <source>
        <strain evidence="2 3">CBS 123371</strain>
    </source>
</reference>